<evidence type="ECO:0000313" key="1">
    <source>
        <dbReference type="EMBL" id="QFG74884.1"/>
    </source>
</evidence>
<organism evidence="1">
    <name type="scientific">Megaviridae environmental sample</name>
    <dbReference type="NCBI Taxonomy" id="1737588"/>
    <lineage>
        <taxon>Viruses</taxon>
        <taxon>Varidnaviria</taxon>
        <taxon>Bamfordvirae</taxon>
        <taxon>Nucleocytoviricota</taxon>
        <taxon>Megaviricetes</taxon>
        <taxon>Imitervirales</taxon>
        <taxon>Mimiviridae</taxon>
        <taxon>environmental samples</taxon>
    </lineage>
</organism>
<dbReference type="EMBL" id="MN448295">
    <property type="protein sequence ID" value="QFG74884.1"/>
    <property type="molecule type" value="Genomic_DNA"/>
</dbReference>
<reference evidence="1" key="1">
    <citation type="journal article" date="2019" name="Philos. Trans. R. Soc. Lond., B, Biol. Sci.">
        <title>Targeted metagenomic recovery of four divergent viruses reveals shared and distinctive characteristics of giant viruses of marine eukaryotes.</title>
        <authorList>
            <person name="Needham D.M."/>
            <person name="Poirier C."/>
            <person name="Hehenberger E."/>
            <person name="Jimenez V."/>
            <person name="Swalwell J.E."/>
            <person name="Santoro A.E."/>
            <person name="Worden A.Z."/>
        </authorList>
    </citation>
    <scope>NUCLEOTIDE SEQUENCE</scope>
    <source>
        <strain evidence="1">OPacV-421</strain>
    </source>
</reference>
<sequence>MKLIHKYYLLTAKTKKHPLIKELTKQQEYCRKLHNRTKKDNKQRIAGYLNSPFSQIKLLVISRYIVKGKWIDKGSGHLTLETYENKPCYFIYDLCRGIRPAYKHNKHDRISPIQYVLQECEFFVKKQNIKEIYLKISTQNDVAKLLQVYNSYNYIKYKEDNDYIILKKKYK</sequence>
<protein>
    <submittedName>
        <fullName evidence="1">Uncharacterized protein</fullName>
    </submittedName>
</protein>
<name>A0A5J6VNB0_9VIRU</name>
<proteinExistence type="predicted"/>
<accession>A0A5J6VNB0</accession>